<comment type="similarity">
    <text evidence="2 7">Belongs to the XK family.</text>
</comment>
<gene>
    <name evidence="9" type="primary">XKR5</name>
    <name evidence="9" type="ORF">RLOC_00010242</name>
</gene>
<evidence type="ECO:0000256" key="7">
    <source>
        <dbReference type="RuleBase" id="RU910716"/>
    </source>
</evidence>
<keyword evidence="3" id="KW-1003">Cell membrane</keyword>
<feature type="compositionally biased region" description="Polar residues" evidence="8">
    <location>
        <begin position="657"/>
        <end position="672"/>
    </location>
</feature>
<dbReference type="PANTHER" id="PTHR16024:SF15">
    <property type="entry name" value="XK-RELATED PROTEIN 5"/>
    <property type="match status" value="1"/>
</dbReference>
<keyword evidence="4 7" id="KW-0812">Transmembrane</keyword>
<evidence type="ECO:0000256" key="1">
    <source>
        <dbReference type="ARBA" id="ARBA00004651"/>
    </source>
</evidence>
<sequence length="687" mass="72405">MRGAVPRLSLTLLAAESGARLCAIIHYLVRGQLGWFGVTIACLVPGYAAQLLSILWFRADGHAPGCWLLLLHLLQLGLWKRYWDVLRAAAKTGGGAGELLAQLGDVCVLRLLEALLQTLPHLLLQAYVVVAVDPTGFIPGVSAGLSLLSLAWALVSYSHFTFLLKPGHLNPPAAVILCLLLWRTGMLGTRVLALVLFARLYSFWVFAVAGAHWLLMSFWLGAQQTDIVAQPCRWRLFNCLLGAVYIFCYINVRPGPSRTRVAVFYAVSTWNILCFTWMQLLETSNSFRLSIFISHIMMMENTLLLLLGTRFLQVELRNSLTVTGAVMSGSLIGATALVIYYSLLHPKSTEIWQGFLETMCSAAAAGDEEVSGESSQAGQSSGTLGDEESLPAEGTKTEPKNETNSSLLQSKGCLEDSWTDHHHWLLVKLALKTGNLSVINAAFGDGGVGEAFPGGWMMGKPPGVEPGANFSLPMRDIHPSGLAVGNGGGIKASTGALGMAQEDGAEQEPDFPPSISHPGGFSPDSTESSSVYFSASAGGIASPGTGTATATSTALVQRDSKAQPPPGCLGEGGGGRGGDLSLGMTSISPILGACAHKCLQRSSSFGNTGSCGVAGLPKEGSEPTGTEGALVGCHHLWDTHPCGPRGTVVRSKPRSPCFTSTPKAGSKCSQQGLGDLGEGTDLSGLPE</sequence>
<feature type="transmembrane region" description="Helical" evidence="7">
    <location>
        <begin position="174"/>
        <end position="196"/>
    </location>
</feature>
<feature type="transmembrane region" description="Helical" evidence="7">
    <location>
        <begin position="320"/>
        <end position="343"/>
    </location>
</feature>
<feature type="transmembrane region" description="Helical" evidence="7">
    <location>
        <begin position="203"/>
        <end position="222"/>
    </location>
</feature>
<dbReference type="PANTHER" id="PTHR16024">
    <property type="entry name" value="XK-RELATED PROTEIN"/>
    <property type="match status" value="1"/>
</dbReference>
<feature type="compositionally biased region" description="Low complexity" evidence="8">
    <location>
        <begin position="542"/>
        <end position="554"/>
    </location>
</feature>
<feature type="region of interest" description="Disordered" evidence="8">
    <location>
        <begin position="647"/>
        <end position="687"/>
    </location>
</feature>
<evidence type="ECO:0000256" key="6">
    <source>
        <dbReference type="ARBA" id="ARBA00023136"/>
    </source>
</evidence>
<feature type="transmembrane region" description="Helical" evidence="7">
    <location>
        <begin position="33"/>
        <end position="57"/>
    </location>
</feature>
<keyword evidence="5 7" id="KW-1133">Transmembrane helix</keyword>
<feature type="region of interest" description="Disordered" evidence="8">
    <location>
        <begin position="367"/>
        <end position="407"/>
    </location>
</feature>
<feature type="transmembrane region" description="Helical" evidence="7">
    <location>
        <begin position="234"/>
        <end position="250"/>
    </location>
</feature>
<evidence type="ECO:0000313" key="9">
    <source>
        <dbReference type="EMBL" id="OWK50084.1"/>
    </source>
</evidence>
<feature type="region of interest" description="Disordered" evidence="8">
    <location>
        <begin position="501"/>
        <end position="528"/>
    </location>
</feature>
<dbReference type="AlphaFoldDB" id="A0A218U8M5"/>
<evidence type="ECO:0000256" key="8">
    <source>
        <dbReference type="SAM" id="MobiDB-lite"/>
    </source>
</evidence>
<evidence type="ECO:0000256" key="5">
    <source>
        <dbReference type="ARBA" id="ARBA00022989"/>
    </source>
</evidence>
<dbReference type="GO" id="GO:0005886">
    <property type="term" value="C:plasma membrane"/>
    <property type="evidence" value="ECO:0007669"/>
    <property type="project" value="UniProtKB-SubCell"/>
</dbReference>
<evidence type="ECO:0000313" key="10">
    <source>
        <dbReference type="Proteomes" id="UP000197619"/>
    </source>
</evidence>
<organism evidence="9 10">
    <name type="scientific">Lonchura striata</name>
    <name type="common">white-rumped munia</name>
    <dbReference type="NCBI Taxonomy" id="40157"/>
    <lineage>
        <taxon>Eukaryota</taxon>
        <taxon>Metazoa</taxon>
        <taxon>Chordata</taxon>
        <taxon>Craniata</taxon>
        <taxon>Vertebrata</taxon>
        <taxon>Euteleostomi</taxon>
        <taxon>Archelosauria</taxon>
        <taxon>Archosauria</taxon>
        <taxon>Dinosauria</taxon>
        <taxon>Saurischia</taxon>
        <taxon>Theropoda</taxon>
        <taxon>Coelurosauria</taxon>
        <taxon>Aves</taxon>
        <taxon>Neognathae</taxon>
        <taxon>Neoaves</taxon>
        <taxon>Telluraves</taxon>
        <taxon>Australaves</taxon>
        <taxon>Passeriformes</taxon>
        <taxon>Passeroidea</taxon>
        <taxon>Estrildidae</taxon>
        <taxon>Estrildinae</taxon>
        <taxon>Lonchura</taxon>
    </lineage>
</organism>
<protein>
    <recommendedName>
        <fullName evidence="7">XK-related protein</fullName>
    </recommendedName>
</protein>
<proteinExistence type="inferred from homology"/>
<evidence type="ECO:0000256" key="4">
    <source>
        <dbReference type="ARBA" id="ARBA00022692"/>
    </source>
</evidence>
<dbReference type="EMBL" id="MUZQ01000624">
    <property type="protein sequence ID" value="OWK50084.1"/>
    <property type="molecule type" value="Genomic_DNA"/>
</dbReference>
<evidence type="ECO:0000256" key="3">
    <source>
        <dbReference type="ARBA" id="ARBA00022475"/>
    </source>
</evidence>
<keyword evidence="10" id="KW-1185">Reference proteome</keyword>
<evidence type="ECO:0000256" key="2">
    <source>
        <dbReference type="ARBA" id="ARBA00008789"/>
    </source>
</evidence>
<reference evidence="9 10" key="1">
    <citation type="submission" date="2017-05" db="EMBL/GenBank/DDBJ databases">
        <title>Genome of assembly of the Bengalese finch, Lonchura striata domestica.</title>
        <authorList>
            <person name="Colquitt B.M."/>
            <person name="Brainard M.S."/>
        </authorList>
    </citation>
    <scope>NUCLEOTIDE SEQUENCE [LARGE SCALE GENOMIC DNA]</scope>
    <source>
        <strain evidence="9">White83orange57</strain>
    </source>
</reference>
<feature type="transmembrane region" description="Helical" evidence="7">
    <location>
        <begin position="262"/>
        <end position="281"/>
    </location>
</feature>
<accession>A0A218U8M5</accession>
<feature type="transmembrane region" description="Helical" evidence="7">
    <location>
        <begin position="126"/>
        <end position="154"/>
    </location>
</feature>
<dbReference type="InterPro" id="IPR050895">
    <property type="entry name" value="XK-related_scramblase"/>
</dbReference>
<feature type="compositionally biased region" description="Low complexity" evidence="8">
    <location>
        <begin position="372"/>
        <end position="382"/>
    </location>
</feature>
<keyword evidence="6 7" id="KW-0472">Membrane</keyword>
<comment type="caution">
    <text evidence="9">The sequence shown here is derived from an EMBL/GenBank/DDBJ whole genome shotgun (WGS) entry which is preliminary data.</text>
</comment>
<name>A0A218U8M5_9PASE</name>
<dbReference type="Pfam" id="PF09815">
    <property type="entry name" value="XK-related"/>
    <property type="match status" value="2"/>
</dbReference>
<feature type="transmembrane region" description="Helical" evidence="7">
    <location>
        <begin position="287"/>
        <end position="308"/>
    </location>
</feature>
<dbReference type="Proteomes" id="UP000197619">
    <property type="component" value="Unassembled WGS sequence"/>
</dbReference>
<dbReference type="InterPro" id="IPR018629">
    <property type="entry name" value="XK-rel"/>
</dbReference>
<comment type="subcellular location">
    <subcellularLocation>
        <location evidence="1">Cell membrane</location>
        <topology evidence="1">Multi-pass membrane protein</topology>
    </subcellularLocation>
    <subcellularLocation>
        <location evidence="7">Membrane</location>
        <topology evidence="7">Multi-pass membrane protein</topology>
    </subcellularLocation>
</comment>
<feature type="region of interest" description="Disordered" evidence="8">
    <location>
        <begin position="542"/>
        <end position="576"/>
    </location>
</feature>